<dbReference type="PANTHER" id="PTHR33938:SF15">
    <property type="entry name" value="FERULOYL ESTERASE B-RELATED"/>
    <property type="match status" value="1"/>
</dbReference>
<keyword evidence="6 10" id="KW-0378">Hydrolase</keyword>
<keyword evidence="7" id="KW-0106">Calcium</keyword>
<organism evidence="11 12">
    <name type="scientific">Akanthomyces muscarius</name>
    <name type="common">Entomopathogenic fungus</name>
    <name type="synonym">Lecanicillium muscarium</name>
    <dbReference type="NCBI Taxonomy" id="2231603"/>
    <lineage>
        <taxon>Eukaryota</taxon>
        <taxon>Fungi</taxon>
        <taxon>Dikarya</taxon>
        <taxon>Ascomycota</taxon>
        <taxon>Pezizomycotina</taxon>
        <taxon>Sordariomycetes</taxon>
        <taxon>Hypocreomycetidae</taxon>
        <taxon>Hypocreales</taxon>
        <taxon>Cordycipitaceae</taxon>
        <taxon>Akanthomyces</taxon>
    </lineage>
</organism>
<evidence type="ECO:0000256" key="7">
    <source>
        <dbReference type="ARBA" id="ARBA00022837"/>
    </source>
</evidence>
<evidence type="ECO:0000256" key="9">
    <source>
        <dbReference type="ARBA" id="ARBA00034075"/>
    </source>
</evidence>
<keyword evidence="8" id="KW-1015">Disulfide bond</keyword>
<name>A0A9W8QKD0_AKAMU</name>
<comment type="caution">
    <text evidence="11">The sequence shown here is derived from an EMBL/GenBank/DDBJ whole genome shotgun (WGS) entry which is preliminary data.</text>
</comment>
<dbReference type="InterPro" id="IPR011118">
    <property type="entry name" value="Tannase/feruloyl_esterase"/>
</dbReference>
<reference evidence="11" key="1">
    <citation type="journal article" date="2023" name="Access Microbiol">
        <title>De-novo genome assembly for Akanthomyces muscarius, a biocontrol agent of insect agricultural pests.</title>
        <authorList>
            <person name="Erdos Z."/>
            <person name="Studholme D.J."/>
            <person name="Raymond B."/>
            <person name="Sharma M."/>
        </authorList>
    </citation>
    <scope>NUCLEOTIDE SEQUENCE</scope>
    <source>
        <strain evidence="11">Ve6</strain>
    </source>
</reference>
<dbReference type="EMBL" id="JAJHUN010000001">
    <property type="protein sequence ID" value="KAJ4163533.1"/>
    <property type="molecule type" value="Genomic_DNA"/>
</dbReference>
<keyword evidence="3" id="KW-0858">Xylan degradation</keyword>
<keyword evidence="3" id="KW-0624">Polysaccharide degradation</keyword>
<keyword evidence="3" id="KW-0119">Carbohydrate metabolism</keyword>
<dbReference type="Gene3D" id="3.40.50.1820">
    <property type="entry name" value="alpha/beta hydrolase"/>
    <property type="match status" value="1"/>
</dbReference>
<dbReference type="GO" id="GO:0030600">
    <property type="term" value="F:feruloyl esterase activity"/>
    <property type="evidence" value="ECO:0007669"/>
    <property type="project" value="UniProtKB-EC"/>
</dbReference>
<dbReference type="AlphaFoldDB" id="A0A9W8QKD0"/>
<evidence type="ECO:0000256" key="1">
    <source>
        <dbReference type="ARBA" id="ARBA00006249"/>
    </source>
</evidence>
<evidence type="ECO:0000256" key="5">
    <source>
        <dbReference type="ARBA" id="ARBA00022729"/>
    </source>
</evidence>
<dbReference type="GeneID" id="80892413"/>
<evidence type="ECO:0000256" key="10">
    <source>
        <dbReference type="RuleBase" id="RU361238"/>
    </source>
</evidence>
<evidence type="ECO:0000256" key="4">
    <source>
        <dbReference type="ARBA" id="ARBA00022723"/>
    </source>
</evidence>
<dbReference type="GO" id="GO:0045493">
    <property type="term" value="P:xylan catabolic process"/>
    <property type="evidence" value="ECO:0007669"/>
    <property type="project" value="UniProtKB-KW"/>
</dbReference>
<proteinExistence type="inferred from homology"/>
<comment type="similarity">
    <text evidence="1 10">Belongs to the tannase family.</text>
</comment>
<keyword evidence="5" id="KW-0732">Signal</keyword>
<dbReference type="InterPro" id="IPR029058">
    <property type="entry name" value="AB_hydrolase_fold"/>
</dbReference>
<evidence type="ECO:0000256" key="2">
    <source>
        <dbReference type="ARBA" id="ARBA00022487"/>
    </source>
</evidence>
<dbReference type="Proteomes" id="UP001144673">
    <property type="component" value="Chromosome 1"/>
</dbReference>
<dbReference type="PANTHER" id="PTHR33938">
    <property type="entry name" value="FERULOYL ESTERASE B-RELATED"/>
    <property type="match status" value="1"/>
</dbReference>
<evidence type="ECO:0000313" key="11">
    <source>
        <dbReference type="EMBL" id="KAJ4163533.1"/>
    </source>
</evidence>
<accession>A0A9W8QKD0</accession>
<comment type="catalytic activity">
    <reaction evidence="9">
        <text>feruloyl-polysaccharide + H2O = ferulate + polysaccharide.</text>
        <dbReference type="EC" id="3.1.1.73"/>
    </reaction>
</comment>
<evidence type="ECO:0000313" key="12">
    <source>
        <dbReference type="Proteomes" id="UP001144673"/>
    </source>
</evidence>
<dbReference type="EC" id="3.1.1.-" evidence="10"/>
<dbReference type="GO" id="GO:0046872">
    <property type="term" value="F:metal ion binding"/>
    <property type="evidence" value="ECO:0007669"/>
    <property type="project" value="UniProtKB-KW"/>
</dbReference>
<dbReference type="SUPFAM" id="SSF53474">
    <property type="entry name" value="alpha/beta-Hydrolases"/>
    <property type="match status" value="1"/>
</dbReference>
<keyword evidence="2" id="KW-0719">Serine esterase</keyword>
<sequence>MRLDCALLAAIWVYGPILVAATNFKQRCLQFQPQTIVKNSQLTRLEYLASGTIAEFPDNDPSCNSYKQKVETDLCRIGFVIKTSKRSEISFELWLPEQWAGKRLLSTGNGGIDGCIKYPDLAYGSAHGFATLGTNNGHNGASARTMLNNEDVIIDFSHRALHTGTGAGKLLAEAFYGSKPAYSYYLGCSLGGRMGIQAADMYPDDYDGIVAGAPAVVFNLLQGQRAMFYNMTGAKGSPNYIEIDTWKGLIHNEVLRQCDDLDGVADGIIEVPSRCHFDPETLLCAGGCDKRPQSECLNEAQVEQLRRIYADYRWPNGTLLFPRMNPGNEIAATDKLLAGKPFNYSVEYYRYAVTNDPSWDMSQFSFAAIEAGEDINPGNIRTYPATLQRFQARGGRAIVYHGGQDQQITSFNSERFYERLAKNSPVALDAWYRFFRVSGMQHCSGGPGAWVLGQGGGGAAAGGFDADTNVLAAAVAWVESGRAPESIEGTKYVDDTASLGVDFQRRHCRYPQTQTYVEGDPKQASSWECRSKLPS</sequence>
<evidence type="ECO:0000256" key="6">
    <source>
        <dbReference type="ARBA" id="ARBA00022801"/>
    </source>
</evidence>
<evidence type="ECO:0000256" key="3">
    <source>
        <dbReference type="ARBA" id="ARBA00022651"/>
    </source>
</evidence>
<keyword evidence="12" id="KW-1185">Reference proteome</keyword>
<protein>
    <recommendedName>
        <fullName evidence="10">Carboxylic ester hydrolase</fullName>
        <ecNumber evidence="10">3.1.1.-</ecNumber>
    </recommendedName>
</protein>
<keyword evidence="4" id="KW-0479">Metal-binding</keyword>
<evidence type="ECO:0000256" key="8">
    <source>
        <dbReference type="ARBA" id="ARBA00023157"/>
    </source>
</evidence>
<dbReference type="Pfam" id="PF07519">
    <property type="entry name" value="Tannase"/>
    <property type="match status" value="1"/>
</dbReference>
<dbReference type="KEGG" id="amus:LMH87_005254"/>
<gene>
    <name evidence="11" type="ORF">LMH87_005254</name>
</gene>
<dbReference type="RefSeq" id="XP_056058448.1">
    <property type="nucleotide sequence ID" value="XM_056202941.1"/>
</dbReference>